<name>Q2K3U9_RHIEC</name>
<dbReference type="KEGG" id="ret:RHE_CH03732"/>
<dbReference type="HOGENOM" id="CLU_2344643_0_0_5"/>
<dbReference type="AlphaFoldDB" id="Q2K3U9"/>
<dbReference type="Proteomes" id="UP000001936">
    <property type="component" value="Chromosome"/>
</dbReference>
<gene>
    <name evidence="2" type="ordered locus">RHE_CH03732</name>
</gene>
<accession>Q2K3U9</accession>
<dbReference type="EMBL" id="CP000133">
    <property type="protein sequence ID" value="ABC92487.1"/>
    <property type="molecule type" value="Genomic_DNA"/>
</dbReference>
<evidence type="ECO:0000256" key="1">
    <source>
        <dbReference type="SAM" id="MobiDB-lite"/>
    </source>
</evidence>
<organism evidence="2 3">
    <name type="scientific">Rhizobium etli (strain ATCC 51251 / DSM 11541 / JCM 21823 / NBRC 15573 / CFN 42)</name>
    <dbReference type="NCBI Taxonomy" id="347834"/>
    <lineage>
        <taxon>Bacteria</taxon>
        <taxon>Pseudomonadati</taxon>
        <taxon>Pseudomonadota</taxon>
        <taxon>Alphaproteobacteria</taxon>
        <taxon>Hyphomicrobiales</taxon>
        <taxon>Rhizobiaceae</taxon>
        <taxon>Rhizobium/Agrobacterium group</taxon>
        <taxon>Rhizobium</taxon>
    </lineage>
</organism>
<evidence type="ECO:0000313" key="2">
    <source>
        <dbReference type="EMBL" id="ABC92487.1"/>
    </source>
</evidence>
<sequence length="97" mass="10761">MKSVIVVHAPHQPSPMAEKLGNEDEQHARAEAVEGRPARQALPQVFGVFAGDQKVGDDDKNERQIEQPAPLMRIFFGTKEIDHALDHLTTPSAKVRK</sequence>
<feature type="region of interest" description="Disordered" evidence="1">
    <location>
        <begin position="1"/>
        <end position="24"/>
    </location>
</feature>
<keyword evidence="3" id="KW-1185">Reference proteome</keyword>
<evidence type="ECO:0000313" key="3">
    <source>
        <dbReference type="Proteomes" id="UP000001936"/>
    </source>
</evidence>
<reference evidence="2 3" key="1">
    <citation type="journal article" date="2006" name="Proc. Natl. Acad. Sci. U.S.A.">
        <title>The partitioned Rhizobium etli genome: genetic and metabolic redundancy in seven interacting replicons.</title>
        <authorList>
            <person name="Gonzalez V."/>
            <person name="Santamaria R.I."/>
            <person name="Bustos P."/>
            <person name="Hernandez-Gonzalez I."/>
            <person name="Medrano-Soto A."/>
            <person name="Moreno-Hagelsieb G."/>
            <person name="Janga S.C."/>
            <person name="Ramirez M.A."/>
            <person name="Jimenez-Jacinto V."/>
            <person name="Collado-Vides J."/>
            <person name="Davila G."/>
        </authorList>
    </citation>
    <scope>NUCLEOTIDE SEQUENCE [LARGE SCALE GENOMIC DNA]</scope>
    <source>
        <strain evidence="3">ATCC 51251 / DSM 11541 / JCM 21823 / NBRC 15573 / CFN 42</strain>
    </source>
</reference>
<protein>
    <submittedName>
        <fullName evidence="2">Hypothetical conserved protein</fullName>
    </submittedName>
</protein>
<proteinExistence type="predicted"/>